<dbReference type="KEGG" id="llu:AKJ09_04475"/>
<accession>A0A0K1PWR2</accession>
<dbReference type="OrthoDB" id="5507251at2"/>
<evidence type="ECO:0000313" key="3">
    <source>
        <dbReference type="Proteomes" id="UP000064967"/>
    </source>
</evidence>
<feature type="region of interest" description="Disordered" evidence="1">
    <location>
        <begin position="235"/>
        <end position="263"/>
    </location>
</feature>
<evidence type="ECO:0000256" key="1">
    <source>
        <dbReference type="SAM" id="MobiDB-lite"/>
    </source>
</evidence>
<dbReference type="AlphaFoldDB" id="A0A0K1PWR2"/>
<reference evidence="2 3" key="1">
    <citation type="submission" date="2015-08" db="EMBL/GenBank/DDBJ databases">
        <authorList>
            <person name="Babu N.S."/>
            <person name="Beckwith C.J."/>
            <person name="Beseler K.G."/>
            <person name="Brison A."/>
            <person name="Carone J.V."/>
            <person name="Caskin T.P."/>
            <person name="Diamond M."/>
            <person name="Durham M.E."/>
            <person name="Foxe J.M."/>
            <person name="Go M."/>
            <person name="Henderson B.A."/>
            <person name="Jones I.B."/>
            <person name="McGettigan J.A."/>
            <person name="Micheletti S.J."/>
            <person name="Nasrallah M.E."/>
            <person name="Ortiz D."/>
            <person name="Piller C.R."/>
            <person name="Privatt S.R."/>
            <person name="Schneider S.L."/>
            <person name="Sharp S."/>
            <person name="Smith T.C."/>
            <person name="Stanton J.D."/>
            <person name="Ullery H.E."/>
            <person name="Wilson R.J."/>
            <person name="Serrano M.G."/>
            <person name="Buck G."/>
            <person name="Lee V."/>
            <person name="Wang Y."/>
            <person name="Carvalho R."/>
            <person name="Voegtly L."/>
            <person name="Shi R."/>
            <person name="Duckworth R."/>
            <person name="Johnson A."/>
            <person name="Loviza R."/>
            <person name="Walstead R."/>
            <person name="Shah Z."/>
            <person name="Kiflezghi M."/>
            <person name="Wade K."/>
            <person name="Ball S.L."/>
            <person name="Bradley K.W."/>
            <person name="Asai D.J."/>
            <person name="Bowman C.A."/>
            <person name="Russell D.A."/>
            <person name="Pope W.H."/>
            <person name="Jacobs-Sera D."/>
            <person name="Hendrix R.W."/>
            <person name="Hatfull G.F."/>
        </authorList>
    </citation>
    <scope>NUCLEOTIDE SEQUENCE [LARGE SCALE GENOMIC DNA]</scope>
    <source>
        <strain evidence="2 3">DSM 27648</strain>
    </source>
</reference>
<protein>
    <submittedName>
        <fullName evidence="2">Uncharacterized protein</fullName>
    </submittedName>
</protein>
<dbReference type="Proteomes" id="UP000064967">
    <property type="component" value="Chromosome"/>
</dbReference>
<dbReference type="RefSeq" id="WP_146648894.1">
    <property type="nucleotide sequence ID" value="NZ_CP012333.1"/>
</dbReference>
<proteinExistence type="predicted"/>
<sequence>MARSYEIHDLVTLPRLDGNSADALVTELLTHAKGKKLPSPIESARKRLAETQKALKEALASRLQKQAPSANAAAARPADQAEDAAFSAMFDWLTGFSKLPEQHEETTTARRLLASLFPEGLKFTQLPYKLEWAEADARLRTIDADATFEKAIAKLGGKIFLENLRQAHKEYGHVLGITNAKAAPEASASVKEPLAAVVAALRVYALRVLAHADDEAADPTYAELLTPLMAWQSRRAPAESPAVTPPTAPAAPTGTATSETAPS</sequence>
<organism evidence="2 3">
    <name type="scientific">Labilithrix luteola</name>
    <dbReference type="NCBI Taxonomy" id="1391654"/>
    <lineage>
        <taxon>Bacteria</taxon>
        <taxon>Pseudomonadati</taxon>
        <taxon>Myxococcota</taxon>
        <taxon>Polyangia</taxon>
        <taxon>Polyangiales</taxon>
        <taxon>Labilitrichaceae</taxon>
        <taxon>Labilithrix</taxon>
    </lineage>
</organism>
<gene>
    <name evidence="2" type="ORF">AKJ09_04475</name>
</gene>
<keyword evidence="3" id="KW-1185">Reference proteome</keyword>
<evidence type="ECO:0000313" key="2">
    <source>
        <dbReference type="EMBL" id="AKU97811.1"/>
    </source>
</evidence>
<feature type="compositionally biased region" description="Low complexity" evidence="1">
    <location>
        <begin position="250"/>
        <end position="263"/>
    </location>
</feature>
<dbReference type="EMBL" id="CP012333">
    <property type="protein sequence ID" value="AKU97811.1"/>
    <property type="molecule type" value="Genomic_DNA"/>
</dbReference>
<name>A0A0K1PWR2_9BACT</name>